<sequence>MSNNPVPQRPRSSSERRPSPHRVRFSIQQDDEHEEPSTTPPDTTPTRSSIPNWNIPNYQARTDRRISEAVPPNGNLISSNPPTTTNDDDLEPIDEKSDNPKVSAEGDFRKSPWGAWDDTEDLSRAIPGESGGPLSGLLNYFGADQYNFDREMQEAREDEENAEPLGRERLESFLNEDAQVLAPEDPTLDDDDDDDDDDDVKMNVRREIKYHTRRKDRTRFRIEYNVSSVLNRQKFLMKLARALMAFGAPSHRIESQLLAAARILEVDAEFIHVPGVIICTFGDQGADTSELHFVKCDGRLSLGNLHKLHILYRNVVHDEISAKDATDELDVLLDAPPTYNRFIQLALAFWISALICPLAFGGSMIDMWFAGLGATFLCLMQIGVASKSQLYANVFEVTVTILVSFVARGLNSVGDQLFCYTAISSASIVGILPGYLILSSSLELASKNIVCGSVKMVYALIYTLFLGFGLQIGSDFYLLLDHSARDDLVEMAKRTVDVITFPGVFISDNTTGYMDRLNEGEFMQGMWSYINPNPLKGEHVKNGCYRPRGLPWFRKPFPWWTQFIIVPLFSILSSCANLQPFFNWDMVVMVLISCAAYAANKAADRFIFNRSDIVSAIGAFVVGVLGNIYSRKMRGTAFTSMVTGVLFLVPSGLSQIGGITAEGSGIDIGGAMIAVTIGITVGLYMSQAIVYMFGSRKNAALFSF</sequence>
<feature type="transmembrane region" description="Helical" evidence="3">
    <location>
        <begin position="342"/>
        <end position="360"/>
    </location>
</feature>
<feature type="compositionally biased region" description="Basic and acidic residues" evidence="2">
    <location>
        <begin position="93"/>
        <end position="110"/>
    </location>
</feature>
<feature type="region of interest" description="Disordered" evidence="2">
    <location>
        <begin position="1"/>
        <end position="137"/>
    </location>
</feature>
<proteinExistence type="inferred from homology"/>
<dbReference type="EMBL" id="JASBNA010000002">
    <property type="protein sequence ID" value="KAK7694827.1"/>
    <property type="molecule type" value="Genomic_DNA"/>
</dbReference>
<feature type="transmembrane region" description="Helical" evidence="3">
    <location>
        <begin position="611"/>
        <end position="629"/>
    </location>
</feature>
<feature type="transmembrane region" description="Helical" evidence="3">
    <location>
        <begin position="557"/>
        <end position="575"/>
    </location>
</feature>
<keyword evidence="3" id="KW-0812">Transmembrane</keyword>
<evidence type="ECO:0000256" key="2">
    <source>
        <dbReference type="SAM" id="MobiDB-lite"/>
    </source>
</evidence>
<evidence type="ECO:0000259" key="4">
    <source>
        <dbReference type="Pfam" id="PF06738"/>
    </source>
</evidence>
<organism evidence="5 6">
    <name type="scientific">Cerrena zonata</name>
    <dbReference type="NCBI Taxonomy" id="2478898"/>
    <lineage>
        <taxon>Eukaryota</taxon>
        <taxon>Fungi</taxon>
        <taxon>Dikarya</taxon>
        <taxon>Basidiomycota</taxon>
        <taxon>Agaricomycotina</taxon>
        <taxon>Agaricomycetes</taxon>
        <taxon>Polyporales</taxon>
        <taxon>Cerrenaceae</taxon>
        <taxon>Cerrena</taxon>
    </lineage>
</organism>
<reference evidence="5 6" key="1">
    <citation type="submission" date="2022-09" db="EMBL/GenBank/DDBJ databases">
        <authorList>
            <person name="Palmer J.M."/>
        </authorList>
    </citation>
    <scope>NUCLEOTIDE SEQUENCE [LARGE SCALE GENOMIC DNA]</scope>
    <source>
        <strain evidence="5 6">DSM 7382</strain>
    </source>
</reference>
<feature type="domain" description="Threonine/serine exporter-like N-terminal" evidence="4">
    <location>
        <begin position="235"/>
        <end position="476"/>
    </location>
</feature>
<feature type="compositionally biased region" description="Polar residues" evidence="2">
    <location>
        <begin position="75"/>
        <end position="85"/>
    </location>
</feature>
<protein>
    <recommendedName>
        <fullName evidence="4">Threonine/serine exporter-like N-terminal domain-containing protein</fullName>
    </recommendedName>
</protein>
<dbReference type="InterPro" id="IPR010619">
    <property type="entry name" value="ThrE-like_N"/>
</dbReference>
<dbReference type="InterPro" id="IPR051361">
    <property type="entry name" value="ThrE/Ser_Exporter"/>
</dbReference>
<name>A0AAW0GX24_9APHY</name>
<feature type="transmembrane region" description="Helical" evidence="3">
    <location>
        <begin position="458"/>
        <end position="480"/>
    </location>
</feature>
<feature type="transmembrane region" description="Helical" evidence="3">
    <location>
        <begin position="581"/>
        <end position="599"/>
    </location>
</feature>
<dbReference type="Pfam" id="PF06738">
    <property type="entry name" value="ThrE"/>
    <property type="match status" value="1"/>
</dbReference>
<feature type="transmembrane region" description="Helical" evidence="3">
    <location>
        <begin position="417"/>
        <end position="438"/>
    </location>
</feature>
<keyword evidence="3" id="KW-0472">Membrane</keyword>
<dbReference type="Proteomes" id="UP001385951">
    <property type="component" value="Unassembled WGS sequence"/>
</dbReference>
<keyword evidence="3" id="KW-1133">Transmembrane helix</keyword>
<feature type="transmembrane region" description="Helical" evidence="3">
    <location>
        <begin position="390"/>
        <end position="410"/>
    </location>
</feature>
<evidence type="ECO:0000313" key="5">
    <source>
        <dbReference type="EMBL" id="KAK7694827.1"/>
    </source>
</evidence>
<evidence type="ECO:0000313" key="6">
    <source>
        <dbReference type="Proteomes" id="UP001385951"/>
    </source>
</evidence>
<dbReference type="GO" id="GO:0022857">
    <property type="term" value="F:transmembrane transporter activity"/>
    <property type="evidence" value="ECO:0007669"/>
    <property type="project" value="InterPro"/>
</dbReference>
<evidence type="ECO:0000256" key="1">
    <source>
        <dbReference type="ARBA" id="ARBA00034125"/>
    </source>
</evidence>
<comment type="caution">
    <text evidence="5">The sequence shown here is derived from an EMBL/GenBank/DDBJ whole genome shotgun (WGS) entry which is preliminary data.</text>
</comment>
<accession>A0AAW0GX24</accession>
<evidence type="ECO:0000256" key="3">
    <source>
        <dbReference type="SAM" id="Phobius"/>
    </source>
</evidence>
<feature type="compositionally biased region" description="Low complexity" evidence="2">
    <location>
        <begin position="1"/>
        <end position="11"/>
    </location>
</feature>
<keyword evidence="6" id="KW-1185">Reference proteome</keyword>
<dbReference type="AlphaFoldDB" id="A0AAW0GX24"/>
<dbReference type="PANTHER" id="PTHR31082">
    <property type="entry name" value="PHEROMONE-REGULATED MEMBRANE PROTEIN 10"/>
    <property type="match status" value="1"/>
</dbReference>
<dbReference type="PANTHER" id="PTHR31082:SF4">
    <property type="entry name" value="PHEROMONE-REGULATED MEMBRANE PROTEIN 10"/>
    <property type="match status" value="1"/>
</dbReference>
<feature type="transmembrane region" description="Helical" evidence="3">
    <location>
        <begin position="635"/>
        <end position="656"/>
    </location>
</feature>
<feature type="transmembrane region" description="Helical" evidence="3">
    <location>
        <begin position="668"/>
        <end position="694"/>
    </location>
</feature>
<comment type="similarity">
    <text evidence="1">Belongs to the ThrE exporter (TC 2.A.79) family.</text>
</comment>
<gene>
    <name evidence="5" type="ORF">QCA50_002015</name>
</gene>